<feature type="transmembrane region" description="Helical" evidence="1">
    <location>
        <begin position="116"/>
        <end position="136"/>
    </location>
</feature>
<sequence>MGEKPWRCGDTRHYDIPKNGDGWQKCNEMVEKHDNEMCDAWRDEVDKLLIFAGLFSGVVTAFTTQSYQWLAEQSADSSARLLSFIATQVANSTNPLPPSLAIPEFAVTQAQIRINVVWFLSCTVSLTTVLVGILCLQWLREFQRDAAVPHKEAVALRQMRYKGLTKWHVPGILSILPLLLQLSLVLFFIGLLDLLWSLNTPMAACVSAVVGMVMLFLIATTALPALQQASISDKHLRVPQCPFKSPQSWLFYRVGRWLCYLPLRSYLLLKKQLRAILPYLHEHLRDNSWLAYDKRWRKVRDAENLSWIDPPTIRDFDDIVHGLYWINKTFAHSVEAIFPVYHSLAELDIPAAAATVSECYRKRGDVIRLLNRSSFKALMDDQSSRNEMQNRDIIAAYYLKLYQDRHLVLKTGYVETVIRILNTQDVAMPFDDWLSEILRDLAWDCLPAPSVTTGAVAQLNTNEITIQTLLCVKLLVTRDRLGLEDVTLSWALLSQLLTPNDSEQLNHGHMKFVGGLFEAFEVWLSQGTETYRWERVKVCMEGMIRLFSSSIDIAALDAVCPVQMAKAAGLVRALDVHMSWLGGTAAVLKRKRHEWDKTYEVGEWDSFVSRFEGIEGGDG</sequence>
<keyword evidence="1" id="KW-0472">Membrane</keyword>
<accession>B0D737</accession>
<evidence type="ECO:0000313" key="3">
    <source>
        <dbReference type="EMBL" id="EDR09581.1"/>
    </source>
</evidence>
<proteinExistence type="predicted"/>
<dbReference type="GeneID" id="6075580"/>
<organism evidence="4">
    <name type="scientific">Laccaria bicolor (strain S238N-H82 / ATCC MYA-4686)</name>
    <name type="common">Bicoloured deceiver</name>
    <name type="synonym">Laccaria laccata var. bicolor</name>
    <dbReference type="NCBI Taxonomy" id="486041"/>
    <lineage>
        <taxon>Eukaryota</taxon>
        <taxon>Fungi</taxon>
        <taxon>Dikarya</taxon>
        <taxon>Basidiomycota</taxon>
        <taxon>Agaricomycotina</taxon>
        <taxon>Agaricomycetes</taxon>
        <taxon>Agaricomycetidae</taxon>
        <taxon>Agaricales</taxon>
        <taxon>Agaricineae</taxon>
        <taxon>Hydnangiaceae</taxon>
        <taxon>Laccaria</taxon>
    </lineage>
</organism>
<dbReference type="HOGENOM" id="CLU_022196_0_0_1"/>
<dbReference type="InParanoid" id="B0D737"/>
<keyword evidence="4" id="KW-1185">Reference proteome</keyword>
<name>B0D737_LACBS</name>
<keyword evidence="1" id="KW-0812">Transmembrane</keyword>
<dbReference type="EMBL" id="DS547099">
    <property type="protein sequence ID" value="EDR09581.1"/>
    <property type="molecule type" value="Genomic_DNA"/>
</dbReference>
<dbReference type="AlphaFoldDB" id="B0D737"/>
<protein>
    <submittedName>
        <fullName evidence="3">Predicted protein</fullName>
    </submittedName>
</protein>
<dbReference type="RefSeq" id="XP_001879930.1">
    <property type="nucleotide sequence ID" value="XM_001879895.1"/>
</dbReference>
<evidence type="ECO:0000256" key="1">
    <source>
        <dbReference type="SAM" id="Phobius"/>
    </source>
</evidence>
<dbReference type="KEGG" id="lbc:LACBIDRAFT_318794"/>
<dbReference type="Proteomes" id="UP000001194">
    <property type="component" value="Unassembled WGS sequence"/>
</dbReference>
<feature type="transmembrane region" description="Helical" evidence="1">
    <location>
        <begin position="167"/>
        <end position="189"/>
    </location>
</feature>
<dbReference type="InterPro" id="IPR045338">
    <property type="entry name" value="DUF6535"/>
</dbReference>
<dbReference type="OrthoDB" id="2756178at2759"/>
<evidence type="ECO:0000259" key="2">
    <source>
        <dbReference type="Pfam" id="PF20153"/>
    </source>
</evidence>
<gene>
    <name evidence="3" type="ORF">LACBIDRAFT_318794</name>
</gene>
<feature type="transmembrane region" description="Helical" evidence="1">
    <location>
        <begin position="201"/>
        <end position="226"/>
    </location>
</feature>
<keyword evidence="1" id="KW-1133">Transmembrane helix</keyword>
<reference evidence="3 4" key="1">
    <citation type="journal article" date="2008" name="Nature">
        <title>The genome of Laccaria bicolor provides insights into mycorrhizal symbiosis.</title>
        <authorList>
            <person name="Martin F."/>
            <person name="Aerts A."/>
            <person name="Ahren D."/>
            <person name="Brun A."/>
            <person name="Danchin E.G.J."/>
            <person name="Duchaussoy F."/>
            <person name="Gibon J."/>
            <person name="Kohler A."/>
            <person name="Lindquist E."/>
            <person name="Pereda V."/>
            <person name="Salamov A."/>
            <person name="Shapiro H.J."/>
            <person name="Wuyts J."/>
            <person name="Blaudez D."/>
            <person name="Buee M."/>
            <person name="Brokstein P."/>
            <person name="Canbaeck B."/>
            <person name="Cohen D."/>
            <person name="Courty P.E."/>
            <person name="Coutinho P.M."/>
            <person name="Delaruelle C."/>
            <person name="Detter J.C."/>
            <person name="Deveau A."/>
            <person name="DiFazio S."/>
            <person name="Duplessis S."/>
            <person name="Fraissinet-Tachet L."/>
            <person name="Lucic E."/>
            <person name="Frey-Klett P."/>
            <person name="Fourrey C."/>
            <person name="Feussner I."/>
            <person name="Gay G."/>
            <person name="Grimwood J."/>
            <person name="Hoegger P.J."/>
            <person name="Jain P."/>
            <person name="Kilaru S."/>
            <person name="Labbe J."/>
            <person name="Lin Y.C."/>
            <person name="Legue V."/>
            <person name="Le Tacon F."/>
            <person name="Marmeisse R."/>
            <person name="Melayah D."/>
            <person name="Montanini B."/>
            <person name="Muratet M."/>
            <person name="Nehls U."/>
            <person name="Niculita-Hirzel H."/>
            <person name="Oudot-Le Secq M.P."/>
            <person name="Peter M."/>
            <person name="Quesneville H."/>
            <person name="Rajashekar B."/>
            <person name="Reich M."/>
            <person name="Rouhier N."/>
            <person name="Schmutz J."/>
            <person name="Yin T."/>
            <person name="Chalot M."/>
            <person name="Henrissat B."/>
            <person name="Kuees U."/>
            <person name="Lucas S."/>
            <person name="Van de Peer Y."/>
            <person name="Podila G.K."/>
            <person name="Polle A."/>
            <person name="Pukkila P.J."/>
            <person name="Richardson P.M."/>
            <person name="Rouze P."/>
            <person name="Sanders I.R."/>
            <person name="Stajich J.E."/>
            <person name="Tunlid A."/>
            <person name="Tuskan G."/>
            <person name="Grigoriev I.V."/>
        </authorList>
    </citation>
    <scope>NUCLEOTIDE SEQUENCE [LARGE SCALE GENOMIC DNA]</scope>
    <source>
        <strain evidence="4">S238N-H82 / ATCC MYA-4686</strain>
    </source>
</reference>
<evidence type="ECO:0000313" key="4">
    <source>
        <dbReference type="Proteomes" id="UP000001194"/>
    </source>
</evidence>
<dbReference type="Pfam" id="PF20153">
    <property type="entry name" value="DUF6535"/>
    <property type="match status" value="1"/>
</dbReference>
<feature type="domain" description="DUF6535" evidence="2">
    <location>
        <begin position="23"/>
        <end position="197"/>
    </location>
</feature>